<evidence type="ECO:0000256" key="2">
    <source>
        <dbReference type="SAM" id="SignalP"/>
    </source>
</evidence>
<dbReference type="Proteomes" id="UP000238823">
    <property type="component" value="Unassembled WGS sequence"/>
</dbReference>
<name>A0A2S9YMA1_9BACT</name>
<evidence type="ECO:0000256" key="1">
    <source>
        <dbReference type="SAM" id="MobiDB-lite"/>
    </source>
</evidence>
<gene>
    <name evidence="3" type="ORF">ENSA7_40720</name>
</gene>
<feature type="chain" id="PRO_5015660868" description="Lipoprotein" evidence="2">
    <location>
        <begin position="29"/>
        <end position="233"/>
    </location>
</feature>
<reference evidence="3 4" key="1">
    <citation type="submission" date="2018-03" db="EMBL/GenBank/DDBJ databases">
        <title>Draft Genome Sequences of the Obligatory Marine Myxobacteria Enhygromyxa salina SWB007.</title>
        <authorList>
            <person name="Poehlein A."/>
            <person name="Moghaddam J.A."/>
            <person name="Harms H."/>
            <person name="Alanjari M."/>
            <person name="Koenig G.M."/>
            <person name="Daniel R."/>
            <person name="Schaeberle T.F."/>
        </authorList>
    </citation>
    <scope>NUCLEOTIDE SEQUENCE [LARGE SCALE GENOMIC DNA]</scope>
    <source>
        <strain evidence="3 4">SWB007</strain>
    </source>
</reference>
<organism evidence="3 4">
    <name type="scientific">Enhygromyxa salina</name>
    <dbReference type="NCBI Taxonomy" id="215803"/>
    <lineage>
        <taxon>Bacteria</taxon>
        <taxon>Pseudomonadati</taxon>
        <taxon>Myxococcota</taxon>
        <taxon>Polyangia</taxon>
        <taxon>Nannocystales</taxon>
        <taxon>Nannocystaceae</taxon>
        <taxon>Enhygromyxa</taxon>
    </lineage>
</organism>
<accession>A0A2S9YMA1</accession>
<feature type="compositionally biased region" description="Low complexity" evidence="1">
    <location>
        <begin position="53"/>
        <end position="63"/>
    </location>
</feature>
<dbReference type="PROSITE" id="PS51257">
    <property type="entry name" value="PROKAR_LIPOPROTEIN"/>
    <property type="match status" value="1"/>
</dbReference>
<comment type="caution">
    <text evidence="3">The sequence shown here is derived from an EMBL/GenBank/DDBJ whole genome shotgun (WGS) entry which is preliminary data.</text>
</comment>
<dbReference type="EMBL" id="PVNL01000079">
    <property type="protein sequence ID" value="PRQ06224.1"/>
    <property type="molecule type" value="Genomic_DNA"/>
</dbReference>
<dbReference type="AlphaFoldDB" id="A0A2S9YMA1"/>
<dbReference type="RefSeq" id="WP_146157929.1">
    <property type="nucleotide sequence ID" value="NZ_PVNL01000079.1"/>
</dbReference>
<evidence type="ECO:0000313" key="4">
    <source>
        <dbReference type="Proteomes" id="UP000238823"/>
    </source>
</evidence>
<feature type="region of interest" description="Disordered" evidence="1">
    <location>
        <begin position="27"/>
        <end position="84"/>
    </location>
</feature>
<protein>
    <recommendedName>
        <fullName evidence="5">Lipoprotein</fullName>
    </recommendedName>
</protein>
<keyword evidence="2" id="KW-0732">Signal</keyword>
<sequence>MGKRSEQTIARSLTLVASIASVVACAPASTPTSSLTQPTADTGTDPEIRAPVERSPAPAASETSEADSPREPKPLTGPPPGLSVVVDATPVRTEGGYALDLRVVVTVTEGPGFDLAGLPAPNLTGETTDRSGSAGGFADGCYASFDGSTVVRRGESRVFERRHGENVLDVTQPGQTLTLEVGLCRVGLPDGRWEPVPAAEVVLEVSDSSVAQVSVTTLSSSPGSGSDSGAAAN</sequence>
<feature type="compositionally biased region" description="Polar residues" evidence="1">
    <location>
        <begin position="29"/>
        <end position="42"/>
    </location>
</feature>
<proteinExistence type="predicted"/>
<feature type="signal peptide" evidence="2">
    <location>
        <begin position="1"/>
        <end position="28"/>
    </location>
</feature>
<evidence type="ECO:0008006" key="5">
    <source>
        <dbReference type="Google" id="ProtNLM"/>
    </source>
</evidence>
<evidence type="ECO:0000313" key="3">
    <source>
        <dbReference type="EMBL" id="PRQ06224.1"/>
    </source>
</evidence>